<gene>
    <name evidence="1" type="ORF">ACFY8O_15090</name>
</gene>
<protein>
    <submittedName>
        <fullName evidence="1">Uncharacterized protein</fullName>
    </submittedName>
</protein>
<name>A0ABW6X7R4_9ACTN</name>
<proteinExistence type="predicted"/>
<dbReference type="EMBL" id="JBIBEG010000003">
    <property type="protein sequence ID" value="MFF5897243.1"/>
    <property type="molecule type" value="Genomic_DNA"/>
</dbReference>
<sequence length="54" mass="5877">MRSSSGTGIFRPERAPGKGLAVHCLAFCDSLRTHHSGEEGAFTDFEKQFPQLAP</sequence>
<comment type="caution">
    <text evidence="1">The sequence shown here is derived from an EMBL/GenBank/DDBJ whole genome shotgun (WGS) entry which is preliminary data.</text>
</comment>
<keyword evidence="2" id="KW-1185">Reference proteome</keyword>
<reference evidence="1 2" key="1">
    <citation type="submission" date="2024-10" db="EMBL/GenBank/DDBJ databases">
        <title>The Natural Products Discovery Center: Release of the First 8490 Sequenced Strains for Exploring Actinobacteria Biosynthetic Diversity.</title>
        <authorList>
            <person name="Kalkreuter E."/>
            <person name="Kautsar S.A."/>
            <person name="Yang D."/>
            <person name="Bader C.D."/>
            <person name="Teijaro C.N."/>
            <person name="Fluegel L."/>
            <person name="Davis C.M."/>
            <person name="Simpson J.R."/>
            <person name="Lauterbach L."/>
            <person name="Steele A.D."/>
            <person name="Gui C."/>
            <person name="Meng S."/>
            <person name="Li G."/>
            <person name="Viehrig K."/>
            <person name="Ye F."/>
            <person name="Su P."/>
            <person name="Kiefer A.F."/>
            <person name="Nichols A."/>
            <person name="Cepeda A.J."/>
            <person name="Yan W."/>
            <person name="Fan B."/>
            <person name="Jiang Y."/>
            <person name="Adhikari A."/>
            <person name="Zheng C.-J."/>
            <person name="Schuster L."/>
            <person name="Cowan T.M."/>
            <person name="Smanski M.J."/>
            <person name="Chevrette M.G."/>
            <person name="De Carvalho L.P.S."/>
            <person name="Shen B."/>
        </authorList>
    </citation>
    <scope>NUCLEOTIDE SEQUENCE [LARGE SCALE GENOMIC DNA]</scope>
    <source>
        <strain evidence="1 2">NPDC012540</strain>
    </source>
</reference>
<accession>A0ABW6X7R4</accession>
<dbReference type="RefSeq" id="WP_387902168.1">
    <property type="nucleotide sequence ID" value="NZ_JBIBEG010000003.1"/>
</dbReference>
<evidence type="ECO:0000313" key="2">
    <source>
        <dbReference type="Proteomes" id="UP001602322"/>
    </source>
</evidence>
<organism evidence="1 2">
    <name type="scientific">Streptomyces argenteolus</name>
    <dbReference type="NCBI Taxonomy" id="67274"/>
    <lineage>
        <taxon>Bacteria</taxon>
        <taxon>Bacillati</taxon>
        <taxon>Actinomycetota</taxon>
        <taxon>Actinomycetes</taxon>
        <taxon>Kitasatosporales</taxon>
        <taxon>Streptomycetaceae</taxon>
        <taxon>Streptomyces</taxon>
    </lineage>
</organism>
<evidence type="ECO:0000313" key="1">
    <source>
        <dbReference type="EMBL" id="MFF5897243.1"/>
    </source>
</evidence>
<dbReference type="Proteomes" id="UP001602322">
    <property type="component" value="Unassembled WGS sequence"/>
</dbReference>